<evidence type="ECO:0000256" key="2">
    <source>
        <dbReference type="ARBA" id="ARBA00014783"/>
    </source>
</evidence>
<sequence>MKQILTAENIVLNAKVDNQEEAIKLAGKVLVENGYVNEHYISKMLEREQITSTYMGNHIAIPHGTEEGKKDILSSGISIIQIPEGVEYGEGNIAKVVFGIAGKDNEHLELLSKIAILCSEEENVDRIINAATKEELINLFNEVE</sequence>
<accession>A0A165YY21</accession>
<dbReference type="InterPro" id="IPR002178">
    <property type="entry name" value="PTS_EIIA_type-2_dom"/>
</dbReference>
<keyword evidence="7" id="KW-0598">Phosphotransferase system</keyword>
<keyword evidence="3" id="KW-0813">Transport</keyword>
<dbReference type="InterPro" id="IPR016152">
    <property type="entry name" value="PTrfase/Anion_transptr"/>
</dbReference>
<evidence type="ECO:0000256" key="6">
    <source>
        <dbReference type="ARBA" id="ARBA00022679"/>
    </source>
</evidence>
<dbReference type="InterPro" id="IPR050893">
    <property type="entry name" value="Sugar_PTS"/>
</dbReference>
<dbReference type="GO" id="GO:0016301">
    <property type="term" value="F:kinase activity"/>
    <property type="evidence" value="ECO:0007669"/>
    <property type="project" value="UniProtKB-KW"/>
</dbReference>
<dbReference type="Proteomes" id="UP000076476">
    <property type="component" value="Unassembled WGS sequence"/>
</dbReference>
<evidence type="ECO:0000256" key="10">
    <source>
        <dbReference type="ARBA" id="ARBA00030956"/>
    </source>
</evidence>
<dbReference type="SUPFAM" id="SSF55804">
    <property type="entry name" value="Phoshotransferase/anion transport protein"/>
    <property type="match status" value="1"/>
</dbReference>
<dbReference type="GO" id="GO:0005886">
    <property type="term" value="C:plasma membrane"/>
    <property type="evidence" value="ECO:0007669"/>
    <property type="project" value="TreeGrafter"/>
</dbReference>
<name>A0A165YY21_9BACI</name>
<protein>
    <recommendedName>
        <fullName evidence="2">Mannitol-specific phosphotransferase enzyme IIA component</fullName>
    </recommendedName>
    <alternativeName>
        <fullName evidence="10">EIIA</fullName>
    </alternativeName>
    <alternativeName>
        <fullName evidence="11">EIII</fullName>
    </alternativeName>
    <alternativeName>
        <fullName evidence="9">PTS system mannitol-specific EIIA component</fullName>
    </alternativeName>
</protein>
<feature type="domain" description="PTS EIIA type-2" evidence="12">
    <location>
        <begin position="3"/>
        <end position="143"/>
    </location>
</feature>
<dbReference type="GO" id="GO:0009401">
    <property type="term" value="P:phosphoenolpyruvate-dependent sugar phosphotransferase system"/>
    <property type="evidence" value="ECO:0007669"/>
    <property type="project" value="UniProtKB-KW"/>
</dbReference>
<dbReference type="OrthoDB" id="1640042at2"/>
<organism evidence="13 14">
    <name type="scientific">Aeribacillus pallidus</name>
    <dbReference type="NCBI Taxonomy" id="33936"/>
    <lineage>
        <taxon>Bacteria</taxon>
        <taxon>Bacillati</taxon>
        <taxon>Bacillota</taxon>
        <taxon>Bacilli</taxon>
        <taxon>Bacillales</taxon>
        <taxon>Bacillaceae</taxon>
        <taxon>Aeribacillus</taxon>
    </lineage>
</organism>
<evidence type="ECO:0000313" key="13">
    <source>
        <dbReference type="EMBL" id="KZN97576.1"/>
    </source>
</evidence>
<dbReference type="RefSeq" id="WP_063386826.1">
    <property type="nucleotide sequence ID" value="NZ_LWBR01000008.1"/>
</dbReference>
<evidence type="ECO:0000256" key="7">
    <source>
        <dbReference type="ARBA" id="ARBA00022683"/>
    </source>
</evidence>
<gene>
    <name evidence="13" type="ORF">AZI98_03070</name>
</gene>
<proteinExistence type="predicted"/>
<dbReference type="CDD" id="cd00211">
    <property type="entry name" value="PTS_IIA_fru"/>
    <property type="match status" value="1"/>
</dbReference>
<keyword evidence="14" id="KW-1185">Reference proteome</keyword>
<evidence type="ECO:0000256" key="9">
    <source>
        <dbReference type="ARBA" id="ARBA00029908"/>
    </source>
</evidence>
<evidence type="ECO:0000256" key="8">
    <source>
        <dbReference type="ARBA" id="ARBA00022777"/>
    </source>
</evidence>
<evidence type="ECO:0000313" key="14">
    <source>
        <dbReference type="Proteomes" id="UP000076476"/>
    </source>
</evidence>
<dbReference type="GO" id="GO:0090563">
    <property type="term" value="F:protein-phosphocysteine-sugar phosphotransferase activity"/>
    <property type="evidence" value="ECO:0007669"/>
    <property type="project" value="TreeGrafter"/>
</dbReference>
<dbReference type="PROSITE" id="PS51094">
    <property type="entry name" value="PTS_EIIA_TYPE_2"/>
    <property type="match status" value="1"/>
</dbReference>
<comment type="function">
    <text evidence="1">The phosphoenolpyruvate-dependent sugar phosphotransferase system (sugar PTS), a major carbohydrate active transport system, catalyzes the phosphorylation of incoming sugar substrates concomitantly with their translocation across the cell membrane. The enzyme II CmtAB PTS system is involved in D-mannitol transport.</text>
</comment>
<dbReference type="PANTHER" id="PTHR30181">
    <property type="entry name" value="MANNITOL PERMEASE IIC COMPONENT"/>
    <property type="match status" value="1"/>
</dbReference>
<dbReference type="PANTHER" id="PTHR30181:SF2">
    <property type="entry name" value="PTS SYSTEM MANNITOL-SPECIFIC EIICBA COMPONENT"/>
    <property type="match status" value="1"/>
</dbReference>
<dbReference type="EMBL" id="LWBR01000008">
    <property type="protein sequence ID" value="KZN97576.1"/>
    <property type="molecule type" value="Genomic_DNA"/>
</dbReference>
<dbReference type="Gene3D" id="3.40.930.10">
    <property type="entry name" value="Mannitol-specific EII, Chain A"/>
    <property type="match status" value="1"/>
</dbReference>
<evidence type="ECO:0000259" key="12">
    <source>
        <dbReference type="PROSITE" id="PS51094"/>
    </source>
</evidence>
<evidence type="ECO:0000256" key="4">
    <source>
        <dbReference type="ARBA" id="ARBA00022553"/>
    </source>
</evidence>
<evidence type="ECO:0000256" key="1">
    <source>
        <dbReference type="ARBA" id="ARBA00002434"/>
    </source>
</evidence>
<dbReference type="PROSITE" id="PS00372">
    <property type="entry name" value="PTS_EIIA_TYPE_2_HIS"/>
    <property type="match status" value="1"/>
</dbReference>
<dbReference type="AlphaFoldDB" id="A0A165YY21"/>
<dbReference type="STRING" id="33936.AZI98_03070"/>
<reference evidence="13 14" key="1">
    <citation type="submission" date="2016-04" db="EMBL/GenBank/DDBJ databases">
        <title>Draft genome sequence of Aeribacillus pallidus 8m3 from petroleum reservoir.</title>
        <authorList>
            <person name="Poltaraus A.B."/>
            <person name="Nazina T.N."/>
            <person name="Tourova T.P."/>
            <person name="Malakho S.M."/>
            <person name="Korshunova A.V."/>
            <person name="Sokolova D.S."/>
        </authorList>
    </citation>
    <scope>NUCLEOTIDE SEQUENCE [LARGE SCALE GENOMIC DNA]</scope>
    <source>
        <strain evidence="13 14">8m3</strain>
    </source>
</reference>
<keyword evidence="5" id="KW-0762">Sugar transport</keyword>
<comment type="caution">
    <text evidence="13">The sequence shown here is derived from an EMBL/GenBank/DDBJ whole genome shotgun (WGS) entry which is preliminary data.</text>
</comment>
<keyword evidence="4" id="KW-0597">Phosphoprotein</keyword>
<evidence type="ECO:0000256" key="3">
    <source>
        <dbReference type="ARBA" id="ARBA00022448"/>
    </source>
</evidence>
<dbReference type="Pfam" id="PF00359">
    <property type="entry name" value="PTS_EIIA_2"/>
    <property type="match status" value="1"/>
</dbReference>
<evidence type="ECO:0000256" key="11">
    <source>
        <dbReference type="ARBA" id="ARBA00030962"/>
    </source>
</evidence>
<keyword evidence="6" id="KW-0808">Transferase</keyword>
<evidence type="ECO:0000256" key="5">
    <source>
        <dbReference type="ARBA" id="ARBA00022597"/>
    </source>
</evidence>
<dbReference type="GeneID" id="301127552"/>
<keyword evidence="8" id="KW-0418">Kinase</keyword>